<dbReference type="PANTHER" id="PTHR11228:SF7">
    <property type="entry name" value="PQQA PEPTIDE CYCLASE"/>
    <property type="match status" value="1"/>
</dbReference>
<dbReference type="PROSITE" id="PS51918">
    <property type="entry name" value="RADICAL_SAM"/>
    <property type="match status" value="1"/>
</dbReference>
<dbReference type="NCBIfam" id="TIGR04085">
    <property type="entry name" value="rSAM_more_4Fe4S"/>
    <property type="match status" value="1"/>
</dbReference>
<organism evidence="8 9">
    <name type="scientific">Schwartzia succinivorans DSM 10502</name>
    <dbReference type="NCBI Taxonomy" id="1123243"/>
    <lineage>
        <taxon>Bacteria</taxon>
        <taxon>Bacillati</taxon>
        <taxon>Bacillota</taxon>
        <taxon>Negativicutes</taxon>
        <taxon>Selenomonadales</taxon>
        <taxon>Selenomonadaceae</taxon>
        <taxon>Schwartzia</taxon>
    </lineage>
</organism>
<dbReference type="GO" id="GO:0003824">
    <property type="term" value="F:catalytic activity"/>
    <property type="evidence" value="ECO:0007669"/>
    <property type="project" value="InterPro"/>
</dbReference>
<protein>
    <submittedName>
        <fullName evidence="8">Radical SAM additional 4Fe4S-binding SPASM domain-containing protein</fullName>
    </submittedName>
</protein>
<dbReference type="InterPro" id="IPR017200">
    <property type="entry name" value="PqqE-like"/>
</dbReference>
<evidence type="ECO:0000256" key="4">
    <source>
        <dbReference type="ARBA" id="ARBA00022723"/>
    </source>
</evidence>
<sequence length="331" mass="37154">MQVYILLTQKCNLHCSMCIRGKQTGKDISFSAIKSITERGDFYEQDVILTGGEPTYYDKLTDVAKLISQSANLVIVTTNGTNANAIKDLREIKNLMVQVSLDGDQITHNNIRGSGTFERVKKTIDVLEKYDMAYTVASVVNKSNTHGVFCLGKMLEKQPKMKYWSVSYEMPFGSSGIDKLMTAAEWNNFVDNLIDNVRVRIKIKKLFPLDLYEKHLDIISRIPLKERSFNCGSGKDKIYVYPDLSVYPCTCLEDFCVGNLDNQSLKQILEGDMIKVFQNYTVNPGTICSSCSYLDLCRGGCIGMSVHYAGGLGNGDIRCPYMKTNSNKECE</sequence>
<dbReference type="Pfam" id="PF04055">
    <property type="entry name" value="Radical_SAM"/>
    <property type="match status" value="1"/>
</dbReference>
<comment type="cofactor">
    <cofactor evidence="1">
        <name>[4Fe-4S] cluster</name>
        <dbReference type="ChEBI" id="CHEBI:49883"/>
    </cofactor>
</comment>
<dbReference type="Proteomes" id="UP000184404">
    <property type="component" value="Unassembled WGS sequence"/>
</dbReference>
<dbReference type="InterPro" id="IPR007197">
    <property type="entry name" value="rSAM"/>
</dbReference>
<keyword evidence="3" id="KW-0949">S-adenosyl-L-methionine</keyword>
<evidence type="ECO:0000256" key="2">
    <source>
        <dbReference type="ARBA" id="ARBA00022485"/>
    </source>
</evidence>
<dbReference type="OrthoDB" id="1854625at2"/>
<proteinExistence type="predicted"/>
<keyword evidence="6" id="KW-0411">Iron-sulfur</keyword>
<dbReference type="InterPro" id="IPR050377">
    <property type="entry name" value="Radical_SAM_PqqE_MftC-like"/>
</dbReference>
<evidence type="ECO:0000256" key="3">
    <source>
        <dbReference type="ARBA" id="ARBA00022691"/>
    </source>
</evidence>
<evidence type="ECO:0000259" key="7">
    <source>
        <dbReference type="PROSITE" id="PS51918"/>
    </source>
</evidence>
<dbReference type="GO" id="GO:0051539">
    <property type="term" value="F:4 iron, 4 sulfur cluster binding"/>
    <property type="evidence" value="ECO:0007669"/>
    <property type="project" value="UniProtKB-KW"/>
</dbReference>
<dbReference type="GO" id="GO:0046872">
    <property type="term" value="F:metal ion binding"/>
    <property type="evidence" value="ECO:0007669"/>
    <property type="project" value="UniProtKB-KW"/>
</dbReference>
<dbReference type="CDD" id="cd01335">
    <property type="entry name" value="Radical_SAM"/>
    <property type="match status" value="1"/>
</dbReference>
<dbReference type="RefSeq" id="WP_072935547.1">
    <property type="nucleotide sequence ID" value="NZ_FQUG01000005.1"/>
</dbReference>
<dbReference type="SFLD" id="SFLDG01386">
    <property type="entry name" value="main_SPASM_domain-containing"/>
    <property type="match status" value="1"/>
</dbReference>
<reference evidence="8 9" key="1">
    <citation type="submission" date="2016-11" db="EMBL/GenBank/DDBJ databases">
        <authorList>
            <person name="Jaros S."/>
            <person name="Januszkiewicz K."/>
            <person name="Wedrychowicz H."/>
        </authorList>
    </citation>
    <scope>NUCLEOTIDE SEQUENCE [LARGE SCALE GENOMIC DNA]</scope>
    <source>
        <strain evidence="8 9">DSM 10502</strain>
    </source>
</reference>
<dbReference type="InterPro" id="IPR013785">
    <property type="entry name" value="Aldolase_TIM"/>
</dbReference>
<dbReference type="Pfam" id="PF13186">
    <property type="entry name" value="SPASM"/>
    <property type="match status" value="1"/>
</dbReference>
<accession>A0A1M4XE32</accession>
<evidence type="ECO:0000256" key="5">
    <source>
        <dbReference type="ARBA" id="ARBA00023004"/>
    </source>
</evidence>
<evidence type="ECO:0000256" key="1">
    <source>
        <dbReference type="ARBA" id="ARBA00001966"/>
    </source>
</evidence>
<evidence type="ECO:0000313" key="9">
    <source>
        <dbReference type="Proteomes" id="UP000184404"/>
    </source>
</evidence>
<dbReference type="Gene3D" id="3.20.20.70">
    <property type="entry name" value="Aldolase class I"/>
    <property type="match status" value="1"/>
</dbReference>
<keyword evidence="4" id="KW-0479">Metal-binding</keyword>
<dbReference type="STRING" id="1123243.SAMN02745190_01447"/>
<feature type="domain" description="Radical SAM core" evidence="7">
    <location>
        <begin position="1"/>
        <end position="225"/>
    </location>
</feature>
<keyword evidence="5" id="KW-0408">Iron</keyword>
<evidence type="ECO:0000256" key="6">
    <source>
        <dbReference type="ARBA" id="ARBA00023014"/>
    </source>
</evidence>
<dbReference type="EMBL" id="FQUG01000005">
    <property type="protein sequence ID" value="SHE91580.1"/>
    <property type="molecule type" value="Genomic_DNA"/>
</dbReference>
<gene>
    <name evidence="8" type="ORF">SAMN02745190_01447</name>
</gene>
<keyword evidence="9" id="KW-1185">Reference proteome</keyword>
<dbReference type="PANTHER" id="PTHR11228">
    <property type="entry name" value="RADICAL SAM DOMAIN PROTEIN"/>
    <property type="match status" value="1"/>
</dbReference>
<dbReference type="SUPFAM" id="SSF102114">
    <property type="entry name" value="Radical SAM enzymes"/>
    <property type="match status" value="1"/>
</dbReference>
<dbReference type="SFLD" id="SFLDS00029">
    <property type="entry name" value="Radical_SAM"/>
    <property type="match status" value="1"/>
</dbReference>
<dbReference type="AlphaFoldDB" id="A0A1M4XE32"/>
<dbReference type="InterPro" id="IPR058240">
    <property type="entry name" value="rSAM_sf"/>
</dbReference>
<evidence type="ECO:0000313" key="8">
    <source>
        <dbReference type="EMBL" id="SHE91580.1"/>
    </source>
</evidence>
<dbReference type="InterPro" id="IPR023885">
    <property type="entry name" value="4Fe4S-binding_SPASM_dom"/>
</dbReference>
<keyword evidence="2" id="KW-0004">4Fe-4S</keyword>
<dbReference type="SFLD" id="SFLDG01067">
    <property type="entry name" value="SPASM/twitch_domain_containing"/>
    <property type="match status" value="1"/>
</dbReference>
<name>A0A1M4XE32_9FIRM</name>
<dbReference type="PIRSF" id="PIRSF037420">
    <property type="entry name" value="PQQ_syn_pqqE"/>
    <property type="match status" value="1"/>
</dbReference>